<sequence>MHASPQSMVSQQSPKRLVNSNIDPAQVNTSSTISSSPSNVSSTKAAPEKLPSLLPETAPFQQDPYSKHNRARSYGTSLLDILNDKVHSVNSQHSLVTRASTNFNSFPLASDFNSSKFNLHSQSKSVHTVIDPDSSNFSTPLDIDPLNSSIAHFSNESIFGFSNNIHPPPPGLQDPLSNNNSSEQPNLSLLNNNHNLSHNPSQNNHSTLLRGNLNNPLARIHSPSSSSLGFNRVKNPYLSNSISPDLQSENYWSAVATDNSELLNSNSSRLYQPSLSEEVPPVPQLPNLASLTISTSSSAEVSVGNPVSRGASVPENWVPNKQLDNPLLNYSFGSSVSKINNTTDLSFSQKFISPPLRASLEQRTHNRSRTLGNALESISTGLYPPSLLNNNDPNNAYPPVSSLRSSDLDPNSFLANYNDPLVSDSISFSQSRHFRQASLGILGLGRNMNVDKLNQSSSSSNLAAFKHLDNDPSLLSFGNFSNIGRSGTNSLIHGLRPSSHHHPSSLSTSGTLNPSSDLAPTRSLWVGSLDIGITPRDLIEYFGKFGRIESLRTLPDKECAFINFMRLEDAMRAHDDMQGSLIKNSIIRVGYGKGEGYAISDAQAMQPTRALWVGNISPSTTPASLRAFFEAFGVVESARILGQKSCGFVNFERLEDAVRAKQATNGRELDGVVVRIGYAKVPVRGTEGFTRPRNQVPVAPPLTASGRIAEANAIVGTSSSGLGSEDILEPGVPVMDENLVAFPYATSLPSLPTPSIQTGLGQSRLREIRKRLDAQCSQSEFDTLFKEVMPTIVDLCSDYVGNMLVQKLIDRGSLDQKLFIVKAVSPYIASIGIHKNGTWAIQKIIECANDRALQEIIVEATRPYIPQLLLDQLGNYVVQCCLNFPENRNQFVFDAIHARSWDIAQGRFGARAIRTCLDHNNTTRAQQKLVAVVLVLNAVALSTNANGNILITWLLDFSNFPGRFRVVAPQLAGHLRYLCTHKLGSATILKIIDQREEPDARDLILNTLFFNPEPQVLDDVLSDQVHGTNVVYKTLCSFNVDESEKVRIASRVKGVLLPLLQQGIQGYQKLNETVDNILLNNTTATPDSLDHELLPISELIQNFSSNASNPQSQNSQCPTQLDVSEFESSSTTLQSNSQFDTQNTSQSHSQTEFENNPALSVETP</sequence>
<feature type="region of interest" description="Disordered" evidence="4">
    <location>
        <begin position="162"/>
        <end position="217"/>
    </location>
</feature>
<dbReference type="SMART" id="SM00025">
    <property type="entry name" value="Pumilio"/>
    <property type="match status" value="6"/>
</dbReference>
<feature type="region of interest" description="Disordered" evidence="4">
    <location>
        <begin position="1"/>
        <end position="69"/>
    </location>
</feature>
<feature type="compositionally biased region" description="Low complexity" evidence="4">
    <location>
        <begin position="29"/>
        <end position="43"/>
    </location>
</feature>
<dbReference type="Pfam" id="PF00076">
    <property type="entry name" value="RRM_1"/>
    <property type="match status" value="2"/>
</dbReference>
<feature type="compositionally biased region" description="Low complexity" evidence="4">
    <location>
        <begin position="184"/>
        <end position="206"/>
    </location>
</feature>
<dbReference type="InterPro" id="IPR033133">
    <property type="entry name" value="PUM-HD"/>
</dbReference>
<evidence type="ECO:0000256" key="4">
    <source>
        <dbReference type="SAM" id="MobiDB-lite"/>
    </source>
</evidence>
<evidence type="ECO:0000313" key="8">
    <source>
        <dbReference type="Proteomes" id="UP000245609"/>
    </source>
</evidence>
<dbReference type="InterPro" id="IPR012677">
    <property type="entry name" value="Nucleotide-bd_a/b_plait_sf"/>
</dbReference>
<feature type="region of interest" description="Disordered" evidence="4">
    <location>
        <begin position="491"/>
        <end position="515"/>
    </location>
</feature>
<evidence type="ECO:0000256" key="3">
    <source>
        <dbReference type="PROSITE-ProRule" id="PRU00317"/>
    </source>
</evidence>
<dbReference type="InterPro" id="IPR016024">
    <property type="entry name" value="ARM-type_fold"/>
</dbReference>
<dbReference type="PROSITE" id="PS50303">
    <property type="entry name" value="PUM_HD"/>
    <property type="match status" value="1"/>
</dbReference>
<evidence type="ECO:0000259" key="5">
    <source>
        <dbReference type="PROSITE" id="PS50102"/>
    </source>
</evidence>
<dbReference type="InterPro" id="IPR052645">
    <property type="entry name" value="Pumilio_domain_protein"/>
</dbReference>
<dbReference type="InterPro" id="IPR000504">
    <property type="entry name" value="RRM_dom"/>
</dbReference>
<feature type="compositionally biased region" description="Polar residues" evidence="4">
    <location>
        <begin position="1"/>
        <end position="28"/>
    </location>
</feature>
<dbReference type="PANTHER" id="PTHR47093:SF1">
    <property type="entry name" value="PROTEIN JSN1-RELATED"/>
    <property type="match status" value="1"/>
</dbReference>
<organism evidence="7 8">
    <name type="scientific">Smittium megazygosporum</name>
    <dbReference type="NCBI Taxonomy" id="133381"/>
    <lineage>
        <taxon>Eukaryota</taxon>
        <taxon>Fungi</taxon>
        <taxon>Fungi incertae sedis</taxon>
        <taxon>Zoopagomycota</taxon>
        <taxon>Kickxellomycotina</taxon>
        <taxon>Harpellomycetes</taxon>
        <taxon>Harpellales</taxon>
        <taxon>Legeriomycetaceae</taxon>
        <taxon>Smittium</taxon>
    </lineage>
</organism>
<dbReference type="SUPFAM" id="SSF48371">
    <property type="entry name" value="ARM repeat"/>
    <property type="match status" value="1"/>
</dbReference>
<dbReference type="OrthoDB" id="2017782at2759"/>
<comment type="caution">
    <text evidence="7">The sequence shown here is derived from an EMBL/GenBank/DDBJ whole genome shotgun (WGS) entry which is preliminary data.</text>
</comment>
<feature type="compositionally biased region" description="Polar residues" evidence="4">
    <location>
        <begin position="1117"/>
        <end position="1164"/>
    </location>
</feature>
<feature type="compositionally biased region" description="Low complexity" evidence="4">
    <location>
        <begin position="384"/>
        <end position="399"/>
    </location>
</feature>
<feature type="region of interest" description="Disordered" evidence="4">
    <location>
        <begin position="384"/>
        <end position="403"/>
    </location>
</feature>
<feature type="domain" description="PUM-HD" evidence="6">
    <location>
        <begin position="723"/>
        <end position="1078"/>
    </location>
</feature>
<reference evidence="7 8" key="1">
    <citation type="journal article" date="2018" name="MBio">
        <title>Comparative Genomics Reveals the Core Gene Toolbox for the Fungus-Insect Symbiosis.</title>
        <authorList>
            <person name="Wang Y."/>
            <person name="Stata M."/>
            <person name="Wang W."/>
            <person name="Stajich J.E."/>
            <person name="White M.M."/>
            <person name="Moncalvo J.M."/>
        </authorList>
    </citation>
    <scope>NUCLEOTIDE SEQUENCE [LARGE SCALE GENOMIC DNA]</scope>
    <source>
        <strain evidence="7 8">SC-DP-2</strain>
    </source>
</reference>
<feature type="domain" description="RRM" evidence="5">
    <location>
        <begin position="522"/>
        <end position="594"/>
    </location>
</feature>
<name>A0A2T9XY45_9FUNG</name>
<dbReference type="Pfam" id="PF00806">
    <property type="entry name" value="PUF"/>
    <property type="match status" value="3"/>
</dbReference>
<feature type="repeat" description="Pumilio" evidence="3">
    <location>
        <begin position="970"/>
        <end position="1006"/>
    </location>
</feature>
<dbReference type="InterPro" id="IPR035979">
    <property type="entry name" value="RBD_domain_sf"/>
</dbReference>
<evidence type="ECO:0000259" key="6">
    <source>
        <dbReference type="PROSITE" id="PS50303"/>
    </source>
</evidence>
<dbReference type="SUPFAM" id="SSF54928">
    <property type="entry name" value="RNA-binding domain, RBD"/>
    <property type="match status" value="2"/>
</dbReference>
<dbReference type="SMART" id="SM00360">
    <property type="entry name" value="RRM"/>
    <property type="match status" value="2"/>
</dbReference>
<dbReference type="InterPro" id="IPR001313">
    <property type="entry name" value="Pumilio_RNA-bd_rpt"/>
</dbReference>
<dbReference type="PROSITE" id="PS50302">
    <property type="entry name" value="PUM"/>
    <property type="match status" value="3"/>
</dbReference>
<keyword evidence="1" id="KW-0677">Repeat</keyword>
<dbReference type="CDD" id="cd00590">
    <property type="entry name" value="RRM_SF"/>
    <property type="match status" value="2"/>
</dbReference>
<dbReference type="Gene3D" id="1.25.10.10">
    <property type="entry name" value="Leucine-rich Repeat Variant"/>
    <property type="match status" value="1"/>
</dbReference>
<feature type="repeat" description="Pumilio" evidence="3">
    <location>
        <begin position="787"/>
        <end position="822"/>
    </location>
</feature>
<feature type="repeat" description="Pumilio" evidence="3">
    <location>
        <begin position="823"/>
        <end position="859"/>
    </location>
</feature>
<dbReference type="InterPro" id="IPR011989">
    <property type="entry name" value="ARM-like"/>
</dbReference>
<dbReference type="Gene3D" id="3.30.70.330">
    <property type="match status" value="2"/>
</dbReference>
<gene>
    <name evidence="7" type="ORF">BB560_007191</name>
</gene>
<dbReference type="STRING" id="133381.A0A2T9XY45"/>
<proteinExistence type="predicted"/>
<dbReference type="GO" id="GO:0000288">
    <property type="term" value="P:nuclear-transcribed mRNA catabolic process, deadenylation-dependent decay"/>
    <property type="evidence" value="ECO:0007669"/>
    <property type="project" value="TreeGrafter"/>
</dbReference>
<evidence type="ECO:0000313" key="7">
    <source>
        <dbReference type="EMBL" id="PVU84993.1"/>
    </source>
</evidence>
<dbReference type="AlphaFoldDB" id="A0A2T9XY45"/>
<dbReference type="Proteomes" id="UP000245609">
    <property type="component" value="Unassembled WGS sequence"/>
</dbReference>
<feature type="compositionally biased region" description="Low complexity" evidence="4">
    <location>
        <begin position="1104"/>
        <end position="1116"/>
    </location>
</feature>
<dbReference type="GO" id="GO:0003723">
    <property type="term" value="F:RNA binding"/>
    <property type="evidence" value="ECO:0007669"/>
    <property type="project" value="UniProtKB-UniRule"/>
</dbReference>
<dbReference type="PANTHER" id="PTHR47093">
    <property type="entry name" value="PROTEIN JSN1-RELATED"/>
    <property type="match status" value="1"/>
</dbReference>
<dbReference type="EMBL" id="MBFS01003761">
    <property type="protein sequence ID" value="PVU84993.1"/>
    <property type="molecule type" value="Genomic_DNA"/>
</dbReference>
<accession>A0A2T9XY45</accession>
<keyword evidence="8" id="KW-1185">Reference proteome</keyword>
<feature type="region of interest" description="Disordered" evidence="4">
    <location>
        <begin position="1104"/>
        <end position="1164"/>
    </location>
</feature>
<evidence type="ECO:0000256" key="2">
    <source>
        <dbReference type="PROSITE-ProRule" id="PRU00176"/>
    </source>
</evidence>
<evidence type="ECO:0008006" key="9">
    <source>
        <dbReference type="Google" id="ProtNLM"/>
    </source>
</evidence>
<evidence type="ECO:0000256" key="1">
    <source>
        <dbReference type="ARBA" id="ARBA00022737"/>
    </source>
</evidence>
<protein>
    <recommendedName>
        <fullName evidence="9">PUM-HD domain-containing protein</fullName>
    </recommendedName>
</protein>
<keyword evidence="2" id="KW-0694">RNA-binding</keyword>
<dbReference type="PROSITE" id="PS50102">
    <property type="entry name" value="RRM"/>
    <property type="match status" value="2"/>
</dbReference>
<feature type="domain" description="RRM" evidence="5">
    <location>
        <begin position="609"/>
        <end position="681"/>
    </location>
</feature>